<dbReference type="InterPro" id="IPR010131">
    <property type="entry name" value="MdtP/NodT-like"/>
</dbReference>
<keyword evidence="2" id="KW-1185">Reference proteome</keyword>
<dbReference type="GO" id="GO:0015562">
    <property type="term" value="F:efflux transmembrane transporter activity"/>
    <property type="evidence" value="ECO:0007669"/>
    <property type="project" value="InterPro"/>
</dbReference>
<reference evidence="1 2" key="1">
    <citation type="submission" date="2019-02" db="EMBL/GenBank/DDBJ databases">
        <title>Complete Genome Sequence and Methylome Analysis of free living Spirochaetas.</title>
        <authorList>
            <person name="Fomenkov A."/>
            <person name="Dubinina G."/>
            <person name="Leshcheva N."/>
            <person name="Mikheeva N."/>
            <person name="Grabovich M."/>
            <person name="Vincze T."/>
            <person name="Roberts R.J."/>
        </authorList>
    </citation>
    <scope>NUCLEOTIDE SEQUENCE [LARGE SCALE GENOMIC DNA]</scope>
    <source>
        <strain evidence="1 2">K2</strain>
    </source>
</reference>
<dbReference type="SUPFAM" id="SSF56954">
    <property type="entry name" value="Outer membrane efflux proteins (OEP)"/>
    <property type="match status" value="1"/>
</dbReference>
<accession>A0A5C1QLK6</accession>
<evidence type="ECO:0000313" key="1">
    <source>
        <dbReference type="EMBL" id="QEN08208.1"/>
    </source>
</evidence>
<dbReference type="OrthoDB" id="1109239at2"/>
<name>A0A5C1QLK6_9SPIO</name>
<dbReference type="Proteomes" id="UP000324209">
    <property type="component" value="Chromosome"/>
</dbReference>
<proteinExistence type="predicted"/>
<dbReference type="PANTHER" id="PTHR30203:SF30">
    <property type="entry name" value="OUTER MEMBRANE PROTEIN-RELATED"/>
    <property type="match status" value="1"/>
</dbReference>
<evidence type="ECO:0000313" key="2">
    <source>
        <dbReference type="Proteomes" id="UP000324209"/>
    </source>
</evidence>
<dbReference type="KEGG" id="ock:EXM22_09495"/>
<gene>
    <name evidence="1" type="ORF">EXM22_09495</name>
</gene>
<dbReference type="PANTHER" id="PTHR30203">
    <property type="entry name" value="OUTER MEMBRANE CATION EFFLUX PROTEIN"/>
    <property type="match status" value="1"/>
</dbReference>
<organism evidence="1 2">
    <name type="scientific">Oceanispirochaeta crateris</name>
    <dbReference type="NCBI Taxonomy" id="2518645"/>
    <lineage>
        <taxon>Bacteria</taxon>
        <taxon>Pseudomonadati</taxon>
        <taxon>Spirochaetota</taxon>
        <taxon>Spirochaetia</taxon>
        <taxon>Spirochaetales</taxon>
        <taxon>Spirochaetaceae</taxon>
        <taxon>Oceanispirochaeta</taxon>
    </lineage>
</organism>
<dbReference type="AlphaFoldDB" id="A0A5C1QLK6"/>
<dbReference type="Gene3D" id="1.20.1600.10">
    <property type="entry name" value="Outer membrane efflux proteins (OEP)"/>
    <property type="match status" value="2"/>
</dbReference>
<protein>
    <recommendedName>
        <fullName evidence="3">TolC family protein</fullName>
    </recommendedName>
</protein>
<sequence>MSFKYLIVLGLLILSRFGLEGQSLDSLESIKNYALENSTEYKRVLLDVAIARNQLDGILNLDETSFSLSTDSDEDEDWTSTAAVSLPLIDQLGFSGSINNDASGSLGLSFSPLTHSDSREQLQINYDVALLLAEETAVLTENKALSAVLNWMTYSQQLAVQEEIVTVKETVYRDQKIRYEAGEATLDDVRDDLVDWTEARTALSNMQVLLRAGESELLQTLGTSLDAAGIEIISTEDLMSDLDNLKKSITPESANPSSVYDVTSSYKNVERSEHTLSNTWIFDPEVNMTGSITIPLGSSSLSSDTLEWEAGIEFVFSLDDWQGKEKELNRQDLELSRLESKQAEMESRLNLQQVLITLETSQQNSTLAELEMEQSRELYDEALFLQEAGEYSSAETEDARLLYEQARVNYFDMLAEEYMAWRALMPYL</sequence>
<dbReference type="RefSeq" id="WP_149486288.1">
    <property type="nucleotide sequence ID" value="NZ_CP036150.1"/>
</dbReference>
<dbReference type="EMBL" id="CP036150">
    <property type="protein sequence ID" value="QEN08208.1"/>
    <property type="molecule type" value="Genomic_DNA"/>
</dbReference>
<evidence type="ECO:0008006" key="3">
    <source>
        <dbReference type="Google" id="ProtNLM"/>
    </source>
</evidence>